<keyword evidence="6" id="KW-0808">Transferase</keyword>
<dbReference type="GO" id="GO:0030170">
    <property type="term" value="F:pyridoxal phosphate binding"/>
    <property type="evidence" value="ECO:0007669"/>
    <property type="project" value="InterPro"/>
</dbReference>
<reference evidence="6 7" key="1">
    <citation type="journal article" date="2018" name="Nat. Biotechnol.">
        <title>A standardized bacterial taxonomy based on genome phylogeny substantially revises the tree of life.</title>
        <authorList>
            <person name="Parks D.H."/>
            <person name="Chuvochina M."/>
            <person name="Waite D.W."/>
            <person name="Rinke C."/>
            <person name="Skarshewski A."/>
            <person name="Chaumeil P.A."/>
            <person name="Hugenholtz P."/>
        </authorList>
    </citation>
    <scope>NUCLEOTIDE SEQUENCE [LARGE SCALE GENOMIC DNA]</scope>
    <source>
        <strain evidence="6">UBA8739</strain>
    </source>
</reference>
<dbReference type="InterPro" id="IPR005814">
    <property type="entry name" value="Aminotrans_3"/>
</dbReference>
<evidence type="ECO:0000313" key="6">
    <source>
        <dbReference type="EMBL" id="HAE48560.1"/>
    </source>
</evidence>
<evidence type="ECO:0000256" key="3">
    <source>
        <dbReference type="ARBA" id="ARBA00022576"/>
    </source>
</evidence>
<dbReference type="InterPro" id="IPR049704">
    <property type="entry name" value="Aminotrans_3_PPA_site"/>
</dbReference>
<evidence type="ECO:0000256" key="5">
    <source>
        <dbReference type="RuleBase" id="RU003560"/>
    </source>
</evidence>
<dbReference type="Gene3D" id="3.40.640.10">
    <property type="entry name" value="Type I PLP-dependent aspartate aminotransferase-like (Major domain)"/>
    <property type="match status" value="1"/>
</dbReference>
<evidence type="ECO:0000256" key="4">
    <source>
        <dbReference type="ARBA" id="ARBA00022898"/>
    </source>
</evidence>
<dbReference type="PANTHER" id="PTHR43094">
    <property type="entry name" value="AMINOTRANSFERASE"/>
    <property type="match status" value="1"/>
</dbReference>
<dbReference type="CDD" id="cd00610">
    <property type="entry name" value="OAT_like"/>
    <property type="match status" value="1"/>
</dbReference>
<dbReference type="Gene3D" id="3.90.1150.10">
    <property type="entry name" value="Aspartate Aminotransferase, domain 1"/>
    <property type="match status" value="1"/>
</dbReference>
<dbReference type="Pfam" id="PF00202">
    <property type="entry name" value="Aminotran_3"/>
    <property type="match status" value="1"/>
</dbReference>
<dbReference type="InterPro" id="IPR015422">
    <property type="entry name" value="PyrdxlP-dep_Trfase_small"/>
</dbReference>
<keyword evidence="4 5" id="KW-0663">Pyridoxal phosphate</keyword>
<sequence>MSEIPLRRNRAQSRVLHRASAAEPAVAVGGEGCWLIDQDGRRYLDASGGAAVSCLGHGDPRVRAAILAQLDRVAFAHTGFFTNEPMERLADLLSEAAPEGFGKVCFVSGGSEAIESALKIARQHAVERGDPARTRVIARRQSYHGNTLGALSATGNVGRRRPFLPWVMGDVVHVAPCHAYRYRLPGESDTEYGARLAAEFERELLIQGPETVLAFLAEPVVGATLGAVAAVEGYFKAIREICTRHGVLLILDEVMCGMGRTGHTFACEADGIAPDIIVMAKGLGAGYQPIGAVLVSDEIARVIETGRLGLTTGHTYMGHPVACAAALAVQEAIRDDGLVARVREMGPVFERLLREGLGDRPYVGDIRGRGFFRGIELVADRESRAPFPAGAGLWKKIKEEAFARGLICYPGGGTVDGLSGDHVLLAPPFIATEEELALAVDRLGAAIDAALAATGLAAA</sequence>
<dbReference type="SUPFAM" id="SSF53383">
    <property type="entry name" value="PLP-dependent transferases"/>
    <property type="match status" value="1"/>
</dbReference>
<dbReference type="InterPro" id="IPR015421">
    <property type="entry name" value="PyrdxlP-dep_Trfase_major"/>
</dbReference>
<dbReference type="FunFam" id="3.40.640.10:FF:000004">
    <property type="entry name" value="Acetylornithine aminotransferase"/>
    <property type="match status" value="1"/>
</dbReference>
<accession>A0A3B9ILC4</accession>
<evidence type="ECO:0000313" key="7">
    <source>
        <dbReference type="Proteomes" id="UP000257706"/>
    </source>
</evidence>
<evidence type="ECO:0000256" key="2">
    <source>
        <dbReference type="ARBA" id="ARBA00008954"/>
    </source>
</evidence>
<dbReference type="GO" id="GO:0008483">
    <property type="term" value="F:transaminase activity"/>
    <property type="evidence" value="ECO:0007669"/>
    <property type="project" value="UniProtKB-KW"/>
</dbReference>
<protein>
    <submittedName>
        <fullName evidence="6">Aspartate aminotransferase family protein</fullName>
    </submittedName>
</protein>
<comment type="caution">
    <text evidence="6">The sequence shown here is derived from an EMBL/GenBank/DDBJ whole genome shotgun (WGS) entry which is preliminary data.</text>
</comment>
<name>A0A3B9ILC4_9PROT</name>
<dbReference type="PANTHER" id="PTHR43094:SF1">
    <property type="entry name" value="AMINOTRANSFERASE CLASS-III"/>
    <property type="match status" value="1"/>
</dbReference>
<proteinExistence type="inferred from homology"/>
<dbReference type="GO" id="GO:0005829">
    <property type="term" value="C:cytosol"/>
    <property type="evidence" value="ECO:0007669"/>
    <property type="project" value="TreeGrafter"/>
</dbReference>
<dbReference type="EMBL" id="DMAI01000223">
    <property type="protein sequence ID" value="HAE48560.1"/>
    <property type="molecule type" value="Genomic_DNA"/>
</dbReference>
<dbReference type="Proteomes" id="UP000257706">
    <property type="component" value="Unassembled WGS sequence"/>
</dbReference>
<dbReference type="NCBIfam" id="NF005685">
    <property type="entry name" value="PRK07483.1"/>
    <property type="match status" value="1"/>
</dbReference>
<dbReference type="PROSITE" id="PS00600">
    <property type="entry name" value="AA_TRANSFER_CLASS_3"/>
    <property type="match status" value="1"/>
</dbReference>
<comment type="cofactor">
    <cofactor evidence="1">
        <name>pyridoxal 5'-phosphate</name>
        <dbReference type="ChEBI" id="CHEBI:597326"/>
    </cofactor>
</comment>
<organism evidence="6 7">
    <name type="scientific">Tistrella mobilis</name>
    <dbReference type="NCBI Taxonomy" id="171437"/>
    <lineage>
        <taxon>Bacteria</taxon>
        <taxon>Pseudomonadati</taxon>
        <taxon>Pseudomonadota</taxon>
        <taxon>Alphaproteobacteria</taxon>
        <taxon>Geminicoccales</taxon>
        <taxon>Geminicoccaceae</taxon>
        <taxon>Tistrella</taxon>
    </lineage>
</organism>
<gene>
    <name evidence="6" type="ORF">DCK97_14165</name>
</gene>
<dbReference type="AlphaFoldDB" id="A0A3B9ILC4"/>
<comment type="similarity">
    <text evidence="2 5">Belongs to the class-III pyridoxal-phosphate-dependent aminotransferase family.</text>
</comment>
<dbReference type="InterPro" id="IPR015424">
    <property type="entry name" value="PyrdxlP-dep_Trfase"/>
</dbReference>
<keyword evidence="3 6" id="KW-0032">Aminotransferase</keyword>
<evidence type="ECO:0000256" key="1">
    <source>
        <dbReference type="ARBA" id="ARBA00001933"/>
    </source>
</evidence>